<evidence type="ECO:0000313" key="2">
    <source>
        <dbReference type="Proteomes" id="UP001062846"/>
    </source>
</evidence>
<gene>
    <name evidence="1" type="ORF">RHMOL_Rhmol04G0238600</name>
</gene>
<protein>
    <submittedName>
        <fullName evidence="1">Uncharacterized protein</fullName>
    </submittedName>
</protein>
<reference evidence="1" key="1">
    <citation type="submission" date="2022-02" db="EMBL/GenBank/DDBJ databases">
        <title>Plant Genome Project.</title>
        <authorList>
            <person name="Zhang R.-G."/>
        </authorList>
    </citation>
    <scope>NUCLEOTIDE SEQUENCE</scope>
    <source>
        <strain evidence="1">AT1</strain>
    </source>
</reference>
<sequence length="305" mass="33232">MANLEESSPLLSTHLPSDDDKKPTKPTSAPPPAATPTKQSPPDGPAYDWTADGLPLGHGSVVGEPMRRAQWDSSLLACLGRNDEFCSSDLEVCLLGSVAPCVLYGSNVERLGSAPGTFANHCLPYSALYMIGLAFFRSNCLARCFAYPNRTAIRQKFNLEASYFLSFPFCLLYDDRTLFNRLCCPIAGNEVGIMVLTSLNYCFHSLTVSTESNREAARHLTGHADAVVALLRMMCSVSVANLFATLQPTSSATRARFARRAVSSAVGFLILGLRHNLSWSWSRPETKPWAVARPESDSSTSALIW</sequence>
<organism evidence="1 2">
    <name type="scientific">Rhododendron molle</name>
    <name type="common">Chinese azalea</name>
    <name type="synonym">Azalea mollis</name>
    <dbReference type="NCBI Taxonomy" id="49168"/>
    <lineage>
        <taxon>Eukaryota</taxon>
        <taxon>Viridiplantae</taxon>
        <taxon>Streptophyta</taxon>
        <taxon>Embryophyta</taxon>
        <taxon>Tracheophyta</taxon>
        <taxon>Spermatophyta</taxon>
        <taxon>Magnoliopsida</taxon>
        <taxon>eudicotyledons</taxon>
        <taxon>Gunneridae</taxon>
        <taxon>Pentapetalae</taxon>
        <taxon>asterids</taxon>
        <taxon>Ericales</taxon>
        <taxon>Ericaceae</taxon>
        <taxon>Ericoideae</taxon>
        <taxon>Rhodoreae</taxon>
        <taxon>Rhododendron</taxon>
    </lineage>
</organism>
<dbReference type="EMBL" id="CM046391">
    <property type="protein sequence ID" value="KAI8560215.1"/>
    <property type="molecule type" value="Genomic_DNA"/>
</dbReference>
<name>A0ACC0P3Y2_RHOML</name>
<evidence type="ECO:0000313" key="1">
    <source>
        <dbReference type="EMBL" id="KAI8560215.1"/>
    </source>
</evidence>
<dbReference type="Proteomes" id="UP001062846">
    <property type="component" value="Chromosome 4"/>
</dbReference>
<comment type="caution">
    <text evidence="1">The sequence shown here is derived from an EMBL/GenBank/DDBJ whole genome shotgun (WGS) entry which is preliminary data.</text>
</comment>
<accession>A0ACC0P3Y2</accession>
<keyword evidence="2" id="KW-1185">Reference proteome</keyword>
<proteinExistence type="predicted"/>